<evidence type="ECO:0000259" key="7">
    <source>
        <dbReference type="SMART" id="SM00967"/>
    </source>
</evidence>
<dbReference type="Proteomes" id="UP001595741">
    <property type="component" value="Unassembled WGS sequence"/>
</dbReference>
<dbReference type="InterPro" id="IPR029028">
    <property type="entry name" value="Alpha/beta_knot_MTases"/>
</dbReference>
<feature type="domain" description="RNA 2-O ribose methyltransferase substrate binding" evidence="7">
    <location>
        <begin position="6"/>
        <end position="82"/>
    </location>
</feature>
<dbReference type="SUPFAM" id="SSF75217">
    <property type="entry name" value="alpha/beta knot"/>
    <property type="match status" value="1"/>
</dbReference>
<accession>A0ABV7RK20</accession>
<evidence type="ECO:0000313" key="9">
    <source>
        <dbReference type="Proteomes" id="UP001595741"/>
    </source>
</evidence>
<protein>
    <recommendedName>
        <fullName evidence="6">23S rRNA (guanosine-2'-O-)-methyltransferase RlmB</fullName>
        <ecNumber evidence="6">2.1.1.185</ecNumber>
    </recommendedName>
    <alternativeName>
        <fullName evidence="6">23S rRNA (guanosine2251 2'-O)-methyltransferase</fullName>
    </alternativeName>
    <alternativeName>
        <fullName evidence="6">23S rRNA Gm2251 2'-O-methyltransferase</fullName>
    </alternativeName>
</protein>
<dbReference type="SUPFAM" id="SSF55315">
    <property type="entry name" value="L30e-like"/>
    <property type="match status" value="1"/>
</dbReference>
<evidence type="ECO:0000256" key="5">
    <source>
        <dbReference type="ARBA" id="ARBA00022691"/>
    </source>
</evidence>
<comment type="caution">
    <text evidence="8">The sequence shown here is derived from an EMBL/GenBank/DDBJ whole genome shotgun (WGS) entry which is preliminary data.</text>
</comment>
<comment type="catalytic activity">
    <reaction evidence="6">
        <text>guanosine(2251) in 23S rRNA + S-adenosyl-L-methionine = 2'-O-methylguanosine(2251) in 23S rRNA + S-adenosyl-L-homocysteine + H(+)</text>
        <dbReference type="Rhea" id="RHEA:24140"/>
        <dbReference type="Rhea" id="RHEA-COMP:10239"/>
        <dbReference type="Rhea" id="RHEA-COMP:10241"/>
        <dbReference type="ChEBI" id="CHEBI:15378"/>
        <dbReference type="ChEBI" id="CHEBI:57856"/>
        <dbReference type="ChEBI" id="CHEBI:59789"/>
        <dbReference type="ChEBI" id="CHEBI:74269"/>
        <dbReference type="ChEBI" id="CHEBI:74445"/>
        <dbReference type="EC" id="2.1.1.185"/>
    </reaction>
</comment>
<evidence type="ECO:0000313" key="8">
    <source>
        <dbReference type="EMBL" id="MFC3533767.1"/>
    </source>
</evidence>
<comment type="subcellular location">
    <subcellularLocation>
        <location evidence="6">Cytoplasm</location>
    </subcellularLocation>
</comment>
<dbReference type="Gene3D" id="3.30.1330.30">
    <property type="match status" value="1"/>
</dbReference>
<dbReference type="Pfam" id="PF00588">
    <property type="entry name" value="SpoU_methylase"/>
    <property type="match status" value="1"/>
</dbReference>
<dbReference type="HAMAP" id="MF_01887">
    <property type="entry name" value="23SrRNA_methyltr_B"/>
    <property type="match status" value="1"/>
</dbReference>
<gene>
    <name evidence="6 8" type="primary">rlmB</name>
    <name evidence="8" type="ORF">ACFOLG_16475</name>
</gene>
<sequence length="248" mass="26541">MSNKKLIHGFHAVNARLWQNPKSVLEVFLAGGRQDARAQAVLDKAAGEGVKAHIVDKERLDSMTGKARHQGVVAMIDANQNFVTLEDVLDNLAEPPLLLILDGVTDPHNLGACLRVADAMGAHAVIAPKDRSATLNATVSKVACGAAEVVPYITVTNLARTLRDLKDAGVWIAGTTMEADTDLYHFDAAGPLAWVMGAEGEGMRRLTREHCDVLVSIPMFGTVESLNVSVSSGMVLSESRRQRVLKAG</sequence>
<comment type="similarity">
    <text evidence="6">Belongs to the class IV-like SAM-binding methyltransferase superfamily. RNA methyltransferase TrmH family. RlmB subfamily.</text>
</comment>
<dbReference type="InterPro" id="IPR004441">
    <property type="entry name" value="rRNA_MeTrfase_TrmH"/>
</dbReference>
<dbReference type="InterPro" id="IPR024915">
    <property type="entry name" value="23S_rRNA_MeTrfase_RlmB"/>
</dbReference>
<dbReference type="InterPro" id="IPR029064">
    <property type="entry name" value="Ribosomal_eL30-like_sf"/>
</dbReference>
<dbReference type="InterPro" id="IPR013123">
    <property type="entry name" value="SpoU_subst-bd"/>
</dbReference>
<feature type="binding site" evidence="6">
    <location>
        <position position="197"/>
    </location>
    <ligand>
        <name>S-adenosyl-L-methionine</name>
        <dbReference type="ChEBI" id="CHEBI:59789"/>
    </ligand>
</feature>
<evidence type="ECO:0000256" key="2">
    <source>
        <dbReference type="ARBA" id="ARBA00022552"/>
    </source>
</evidence>
<evidence type="ECO:0000256" key="4">
    <source>
        <dbReference type="ARBA" id="ARBA00022679"/>
    </source>
</evidence>
<dbReference type="SMART" id="SM00967">
    <property type="entry name" value="SpoU_sub_bind"/>
    <property type="match status" value="1"/>
</dbReference>
<dbReference type="Pfam" id="PF08032">
    <property type="entry name" value="SpoU_sub_bind"/>
    <property type="match status" value="1"/>
</dbReference>
<dbReference type="PANTHER" id="PTHR46429">
    <property type="entry name" value="23S RRNA (GUANOSINE-2'-O-)-METHYLTRANSFERASE RLMB"/>
    <property type="match status" value="1"/>
</dbReference>
<dbReference type="CDD" id="cd18103">
    <property type="entry name" value="SpoU-like_RlmB"/>
    <property type="match status" value="1"/>
</dbReference>
<keyword evidence="3 6" id="KW-0489">Methyltransferase</keyword>
<organism evidence="8 9">
    <name type="scientific">Vogesella facilis</name>
    <dbReference type="NCBI Taxonomy" id="1655232"/>
    <lineage>
        <taxon>Bacteria</taxon>
        <taxon>Pseudomonadati</taxon>
        <taxon>Pseudomonadota</taxon>
        <taxon>Betaproteobacteria</taxon>
        <taxon>Neisseriales</taxon>
        <taxon>Chromobacteriaceae</taxon>
        <taxon>Vogesella</taxon>
    </lineage>
</organism>
<dbReference type="NCBIfam" id="TIGR00186">
    <property type="entry name" value="rRNA_methyl_3"/>
    <property type="match status" value="1"/>
</dbReference>
<keyword evidence="4 6" id="KW-0808">Transferase</keyword>
<feature type="binding site" evidence="6">
    <location>
        <position position="217"/>
    </location>
    <ligand>
        <name>S-adenosyl-L-methionine</name>
        <dbReference type="ChEBI" id="CHEBI:59789"/>
    </ligand>
</feature>
<keyword evidence="1 6" id="KW-0963">Cytoplasm</keyword>
<keyword evidence="9" id="KW-1185">Reference proteome</keyword>
<evidence type="ECO:0000256" key="1">
    <source>
        <dbReference type="ARBA" id="ARBA00022490"/>
    </source>
</evidence>
<evidence type="ECO:0000256" key="6">
    <source>
        <dbReference type="HAMAP-Rule" id="MF_01887"/>
    </source>
</evidence>
<keyword evidence="5 6" id="KW-0949">S-adenosyl-L-methionine</keyword>
<dbReference type="InterPro" id="IPR029026">
    <property type="entry name" value="tRNA_m1G_MTases_N"/>
</dbReference>
<dbReference type="RefSeq" id="WP_386093905.1">
    <property type="nucleotide sequence ID" value="NZ_JBHRXN010000036.1"/>
</dbReference>
<dbReference type="Gene3D" id="3.40.1280.10">
    <property type="match status" value="1"/>
</dbReference>
<dbReference type="InterPro" id="IPR001537">
    <property type="entry name" value="SpoU_MeTrfase"/>
</dbReference>
<reference evidence="9" key="1">
    <citation type="journal article" date="2019" name="Int. J. Syst. Evol. Microbiol.">
        <title>The Global Catalogue of Microorganisms (GCM) 10K type strain sequencing project: providing services to taxonomists for standard genome sequencing and annotation.</title>
        <authorList>
            <consortium name="The Broad Institute Genomics Platform"/>
            <consortium name="The Broad Institute Genome Sequencing Center for Infectious Disease"/>
            <person name="Wu L."/>
            <person name="Ma J."/>
        </authorList>
    </citation>
    <scope>NUCLEOTIDE SEQUENCE [LARGE SCALE GENOMIC DNA]</scope>
    <source>
        <strain evidence="9">KCTC 42742</strain>
    </source>
</reference>
<name>A0ABV7RK20_9NEIS</name>
<keyword evidence="2 6" id="KW-0698">rRNA processing</keyword>
<evidence type="ECO:0000256" key="3">
    <source>
        <dbReference type="ARBA" id="ARBA00022603"/>
    </source>
</evidence>
<dbReference type="EMBL" id="JBHRXN010000036">
    <property type="protein sequence ID" value="MFC3533767.1"/>
    <property type="molecule type" value="Genomic_DNA"/>
</dbReference>
<dbReference type="EC" id="2.1.1.185" evidence="6"/>
<proteinExistence type="inferred from homology"/>
<feature type="binding site" evidence="6">
    <location>
        <position position="226"/>
    </location>
    <ligand>
        <name>S-adenosyl-L-methionine</name>
        <dbReference type="ChEBI" id="CHEBI:59789"/>
    </ligand>
</feature>
<comment type="function">
    <text evidence="6">Specifically methylates the ribose of guanosine 2251 in 23S rRNA.</text>
</comment>
<dbReference type="PANTHER" id="PTHR46429:SF1">
    <property type="entry name" value="23S RRNA (GUANOSINE-2'-O-)-METHYLTRANSFERASE RLMB"/>
    <property type="match status" value="1"/>
</dbReference>